<organism evidence="9 10">
    <name type="scientific">Mesobacillus foraminis</name>
    <dbReference type="NCBI Taxonomy" id="279826"/>
    <lineage>
        <taxon>Bacteria</taxon>
        <taxon>Bacillati</taxon>
        <taxon>Bacillota</taxon>
        <taxon>Bacilli</taxon>
        <taxon>Bacillales</taxon>
        <taxon>Bacillaceae</taxon>
        <taxon>Mesobacillus</taxon>
    </lineage>
</organism>
<keyword evidence="10" id="KW-1185">Reference proteome</keyword>
<dbReference type="AlphaFoldDB" id="A0A4V2RDE5"/>
<reference evidence="9 10" key="1">
    <citation type="journal article" date="2015" name="Stand. Genomic Sci.">
        <title>Genomic Encyclopedia of Bacterial and Archaeal Type Strains, Phase III: the genomes of soil and plant-associated and newly described type strains.</title>
        <authorList>
            <person name="Whitman W.B."/>
            <person name="Woyke T."/>
            <person name="Klenk H.P."/>
            <person name="Zhou Y."/>
            <person name="Lilburn T.G."/>
            <person name="Beck B.J."/>
            <person name="De Vos P."/>
            <person name="Vandamme P."/>
            <person name="Eisen J.A."/>
            <person name="Garrity G."/>
            <person name="Hugenholtz P."/>
            <person name="Kyrpides N.C."/>
        </authorList>
    </citation>
    <scope>NUCLEOTIDE SEQUENCE [LARGE SCALE GENOMIC DNA]</scope>
    <source>
        <strain evidence="9 10">CV53</strain>
    </source>
</reference>
<evidence type="ECO:0000256" key="8">
    <source>
        <dbReference type="SAM" id="Phobius"/>
    </source>
</evidence>
<dbReference type="EMBL" id="SLVV01000007">
    <property type="protein sequence ID" value="TCN24560.1"/>
    <property type="molecule type" value="Genomic_DNA"/>
</dbReference>
<dbReference type="GO" id="GO:0008360">
    <property type="term" value="P:regulation of cell shape"/>
    <property type="evidence" value="ECO:0007669"/>
    <property type="project" value="UniProtKB-KW"/>
</dbReference>
<evidence type="ECO:0000256" key="7">
    <source>
        <dbReference type="ARBA" id="ARBA00023136"/>
    </source>
</evidence>
<proteinExistence type="inferred from homology"/>
<evidence type="ECO:0000256" key="5">
    <source>
        <dbReference type="ARBA" id="ARBA00022960"/>
    </source>
</evidence>
<feature type="transmembrane region" description="Helical" evidence="8">
    <location>
        <begin position="100"/>
        <end position="119"/>
    </location>
</feature>
<comment type="similarity">
    <text evidence="2">Belongs to the MreD family.</text>
</comment>
<comment type="subcellular location">
    <subcellularLocation>
        <location evidence="1">Cell membrane</location>
        <topology evidence="1">Multi-pass membrane protein</topology>
    </subcellularLocation>
</comment>
<keyword evidence="5" id="KW-0133">Cell shape</keyword>
<comment type="caution">
    <text evidence="9">The sequence shown here is derived from an EMBL/GenBank/DDBJ whole genome shotgun (WGS) entry which is preliminary data.</text>
</comment>
<dbReference type="NCBIfam" id="TIGR03426">
    <property type="entry name" value="shape_MreD"/>
    <property type="match status" value="1"/>
</dbReference>
<dbReference type="Proteomes" id="UP000295689">
    <property type="component" value="Unassembled WGS sequence"/>
</dbReference>
<dbReference type="InterPro" id="IPR007227">
    <property type="entry name" value="Cell_shape_determining_MreD"/>
</dbReference>
<evidence type="ECO:0000256" key="1">
    <source>
        <dbReference type="ARBA" id="ARBA00004651"/>
    </source>
</evidence>
<evidence type="ECO:0000256" key="4">
    <source>
        <dbReference type="ARBA" id="ARBA00022692"/>
    </source>
</evidence>
<protein>
    <submittedName>
        <fullName evidence="9">Rod shape-determining protein MreD</fullName>
    </submittedName>
</protein>
<keyword evidence="6 8" id="KW-1133">Transmembrane helix</keyword>
<evidence type="ECO:0000256" key="3">
    <source>
        <dbReference type="ARBA" id="ARBA00022475"/>
    </source>
</evidence>
<evidence type="ECO:0000313" key="9">
    <source>
        <dbReference type="EMBL" id="TCN24560.1"/>
    </source>
</evidence>
<name>A0A4V2RDE5_9BACI</name>
<feature type="transmembrane region" description="Helical" evidence="8">
    <location>
        <begin position="140"/>
        <end position="158"/>
    </location>
</feature>
<dbReference type="Pfam" id="PF04093">
    <property type="entry name" value="MreD"/>
    <property type="match status" value="1"/>
</dbReference>
<evidence type="ECO:0000256" key="6">
    <source>
        <dbReference type="ARBA" id="ARBA00022989"/>
    </source>
</evidence>
<dbReference type="GO" id="GO:0005886">
    <property type="term" value="C:plasma membrane"/>
    <property type="evidence" value="ECO:0007669"/>
    <property type="project" value="UniProtKB-SubCell"/>
</dbReference>
<evidence type="ECO:0000313" key="10">
    <source>
        <dbReference type="Proteomes" id="UP000295689"/>
    </source>
</evidence>
<sequence length="172" mass="20028">MKRFWVPLLLTFLFVFESLFVQLVPGDLFKEGYVFVPRFLIISIFFLTMYGSVKHGLIYGFIFGLLYDMVYTEIIGIYLFMFPLSAYIFSGFMRILQTNILVVSFVSIICVALLEAGVYQMNLLIHITDMDFSSFSKIRLIPTLILNLVFIILSAYPLKRLFEKFSDSLRND</sequence>
<accession>A0A4V2RDE5</accession>
<keyword evidence="3" id="KW-1003">Cell membrane</keyword>
<keyword evidence="7 8" id="KW-0472">Membrane</keyword>
<feature type="transmembrane region" description="Helical" evidence="8">
    <location>
        <begin position="33"/>
        <end position="50"/>
    </location>
</feature>
<evidence type="ECO:0000256" key="2">
    <source>
        <dbReference type="ARBA" id="ARBA00007776"/>
    </source>
</evidence>
<dbReference type="RefSeq" id="WP_132007439.1">
    <property type="nucleotide sequence ID" value="NZ_JABUHM010000005.1"/>
</dbReference>
<gene>
    <name evidence="9" type="ORF">EV146_107263</name>
</gene>
<keyword evidence="4 8" id="KW-0812">Transmembrane</keyword>